<name>A0ABQ5MVM2_9MICC</name>
<evidence type="ECO:0000313" key="1">
    <source>
        <dbReference type="EMBL" id="GLB67995.1"/>
    </source>
</evidence>
<dbReference type="RefSeq" id="WP_264796098.1">
    <property type="nucleotide sequence ID" value="NZ_BRVS01000011.1"/>
</dbReference>
<gene>
    <name evidence="1" type="ORF">AHIS1636_24370</name>
</gene>
<evidence type="ECO:0000313" key="2">
    <source>
        <dbReference type="Proteomes" id="UP001209654"/>
    </source>
</evidence>
<dbReference type="Proteomes" id="UP001209654">
    <property type="component" value="Unassembled WGS sequence"/>
</dbReference>
<comment type="caution">
    <text evidence="1">The sequence shown here is derived from an EMBL/GenBank/DDBJ whole genome shotgun (WGS) entry which is preliminary data.</text>
</comment>
<organism evidence="1 2">
    <name type="scientific">Arthrobacter mangrovi</name>
    <dbReference type="NCBI Taxonomy" id="2966350"/>
    <lineage>
        <taxon>Bacteria</taxon>
        <taxon>Bacillati</taxon>
        <taxon>Actinomycetota</taxon>
        <taxon>Actinomycetes</taxon>
        <taxon>Micrococcales</taxon>
        <taxon>Micrococcaceae</taxon>
        <taxon>Arthrobacter</taxon>
    </lineage>
</organism>
<keyword evidence="2" id="KW-1185">Reference proteome</keyword>
<accession>A0ABQ5MVM2</accession>
<sequence>MTEVVDPIQATGLQSVFDGQGSAAETAFQFAAMAPSAESFDGPAAPIHCRRPMILAEAAASGSTNLEWTCACGFRKDTAPALTLHPLDGVWLAAARLESLQWELDAAQQALGKAVRAAAAQGAERTALRTAAGLTEAELEAVLQ</sequence>
<dbReference type="EMBL" id="BRVS01000011">
    <property type="protein sequence ID" value="GLB67995.1"/>
    <property type="molecule type" value="Genomic_DNA"/>
</dbReference>
<reference evidence="1 2" key="1">
    <citation type="journal article" date="2023" name="Int. J. Syst. Evol. Microbiol.">
        <title>Arthrobacter mangrovi sp. nov., an actinobacterium isolated from the rhizosphere of a mangrove.</title>
        <authorList>
            <person name="Hamada M."/>
            <person name="Saitou S."/>
            <person name="Enomoto N."/>
            <person name="Nanri K."/>
            <person name="Hidaka K."/>
            <person name="Miura T."/>
            <person name="Tamura T."/>
        </authorList>
    </citation>
    <scope>NUCLEOTIDE SEQUENCE [LARGE SCALE GENOMIC DNA]</scope>
    <source>
        <strain evidence="1 2">NBRC 112813</strain>
    </source>
</reference>
<protein>
    <submittedName>
        <fullName evidence="1">Uncharacterized protein</fullName>
    </submittedName>
</protein>
<proteinExistence type="predicted"/>